<dbReference type="SUPFAM" id="SSF141673">
    <property type="entry name" value="MOSC N-terminal domain-like"/>
    <property type="match status" value="1"/>
</dbReference>
<keyword evidence="3" id="KW-1185">Reference proteome</keyword>
<dbReference type="EMBL" id="SJPO01000007">
    <property type="protein sequence ID" value="TWT75490.1"/>
    <property type="molecule type" value="Genomic_DNA"/>
</dbReference>
<evidence type="ECO:0000313" key="2">
    <source>
        <dbReference type="EMBL" id="TWT75490.1"/>
    </source>
</evidence>
<evidence type="ECO:0000259" key="1">
    <source>
        <dbReference type="PROSITE" id="PS51340"/>
    </source>
</evidence>
<dbReference type="GO" id="GO:0030170">
    <property type="term" value="F:pyridoxal phosphate binding"/>
    <property type="evidence" value="ECO:0007669"/>
    <property type="project" value="InterPro"/>
</dbReference>
<protein>
    <submittedName>
        <fullName evidence="2">MOSC domain protein</fullName>
    </submittedName>
</protein>
<name>A0A5C5YKQ0_9BACT</name>
<dbReference type="Pfam" id="PF03476">
    <property type="entry name" value="MOSC_N"/>
    <property type="match status" value="1"/>
</dbReference>
<evidence type="ECO:0000313" key="3">
    <source>
        <dbReference type="Proteomes" id="UP000318478"/>
    </source>
</evidence>
<dbReference type="GO" id="GO:0030151">
    <property type="term" value="F:molybdenum ion binding"/>
    <property type="evidence" value="ECO:0007669"/>
    <property type="project" value="InterPro"/>
</dbReference>
<dbReference type="InterPro" id="IPR005303">
    <property type="entry name" value="MOCOS_middle"/>
</dbReference>
<organism evidence="2 3">
    <name type="scientific">Posidoniimonas polymericola</name>
    <dbReference type="NCBI Taxonomy" id="2528002"/>
    <lineage>
        <taxon>Bacteria</taxon>
        <taxon>Pseudomonadati</taxon>
        <taxon>Planctomycetota</taxon>
        <taxon>Planctomycetia</taxon>
        <taxon>Pirellulales</taxon>
        <taxon>Lacipirellulaceae</taxon>
        <taxon>Posidoniimonas</taxon>
    </lineage>
</organism>
<dbReference type="InterPro" id="IPR005302">
    <property type="entry name" value="MoCF_Sase_C"/>
</dbReference>
<gene>
    <name evidence="2" type="ORF">Pla123a_29990</name>
</gene>
<dbReference type="OrthoDB" id="581532at2"/>
<dbReference type="Pfam" id="PF03473">
    <property type="entry name" value="MOSC"/>
    <property type="match status" value="1"/>
</dbReference>
<dbReference type="GO" id="GO:0003824">
    <property type="term" value="F:catalytic activity"/>
    <property type="evidence" value="ECO:0007669"/>
    <property type="project" value="InterPro"/>
</dbReference>
<sequence>MITIARLTVYPIKSLDGLDLAEARVLASGALRHDRRYAFRDADDKTVNAKRTAAIQRLRSEFRPDAAAVRLQHQGASSDWLELPDQREEAAAWAGERLGQACTLDENPSRGFPDDTDAPGPTLISTASLAAIAAWFDLPVDEARRRLRANIEIDARSAFWEDRLAGREFMLGTIRFAATGVCQRCAVPVRDSLTGETTAGFQKRFAKQREAELPAESPRTAFDHYYRAAINTRLTGVPATLRVGDAVEIAE</sequence>
<reference evidence="2 3" key="1">
    <citation type="submission" date="2019-02" db="EMBL/GenBank/DDBJ databases">
        <title>Deep-cultivation of Planctomycetes and their phenomic and genomic characterization uncovers novel biology.</title>
        <authorList>
            <person name="Wiegand S."/>
            <person name="Jogler M."/>
            <person name="Boedeker C."/>
            <person name="Pinto D."/>
            <person name="Vollmers J."/>
            <person name="Rivas-Marin E."/>
            <person name="Kohn T."/>
            <person name="Peeters S.H."/>
            <person name="Heuer A."/>
            <person name="Rast P."/>
            <person name="Oberbeckmann S."/>
            <person name="Bunk B."/>
            <person name="Jeske O."/>
            <person name="Meyerdierks A."/>
            <person name="Storesund J.E."/>
            <person name="Kallscheuer N."/>
            <person name="Luecker S."/>
            <person name="Lage O.M."/>
            <person name="Pohl T."/>
            <person name="Merkel B.J."/>
            <person name="Hornburger P."/>
            <person name="Mueller R.-W."/>
            <person name="Bruemmer F."/>
            <person name="Labrenz M."/>
            <person name="Spormann A.M."/>
            <person name="Op Den Camp H."/>
            <person name="Overmann J."/>
            <person name="Amann R."/>
            <person name="Jetten M.S.M."/>
            <person name="Mascher T."/>
            <person name="Medema M.H."/>
            <person name="Devos D.P."/>
            <person name="Kaster A.-K."/>
            <person name="Ovreas L."/>
            <person name="Rohde M."/>
            <person name="Galperin M.Y."/>
            <person name="Jogler C."/>
        </authorList>
    </citation>
    <scope>NUCLEOTIDE SEQUENCE [LARGE SCALE GENOMIC DNA]</scope>
    <source>
        <strain evidence="2 3">Pla123a</strain>
    </source>
</reference>
<dbReference type="AlphaFoldDB" id="A0A5C5YKQ0"/>
<dbReference type="Proteomes" id="UP000318478">
    <property type="component" value="Unassembled WGS sequence"/>
</dbReference>
<feature type="domain" description="MOSC" evidence="1">
    <location>
        <begin position="86"/>
        <end position="250"/>
    </location>
</feature>
<dbReference type="RefSeq" id="WP_146588298.1">
    <property type="nucleotide sequence ID" value="NZ_SJPO01000007.1"/>
</dbReference>
<comment type="caution">
    <text evidence="2">The sequence shown here is derived from an EMBL/GenBank/DDBJ whole genome shotgun (WGS) entry which is preliminary data.</text>
</comment>
<proteinExistence type="predicted"/>
<accession>A0A5C5YKQ0</accession>
<dbReference type="PROSITE" id="PS51340">
    <property type="entry name" value="MOSC"/>
    <property type="match status" value="1"/>
</dbReference>